<dbReference type="OrthoDB" id="551302at2759"/>
<feature type="compositionally biased region" description="Polar residues" evidence="1">
    <location>
        <begin position="30"/>
        <end position="56"/>
    </location>
</feature>
<proteinExistence type="predicted"/>
<feature type="compositionally biased region" description="Acidic residues" evidence="1">
    <location>
        <begin position="196"/>
        <end position="206"/>
    </location>
</feature>
<sequence>MVGILKNPLPDRNGESEEPESISEFRKQVYKNTQLNAKLTSKAQNNGKNTSNTDATSPKKPVVPRDTLSLKHQHDTLSQAEEEKLKWNQQNLAENDIAKLEYKDINIDEPKTPYQGAVDPSGEYYRDDDEELESLSLGEPVVDMPQSDSDKSSGSSSSSDTEPSAEESKEAKHRRFEELRKKHYNVREALQAQHDELEDEELDDEE</sequence>
<feature type="compositionally biased region" description="Basic and acidic residues" evidence="1">
    <location>
        <begin position="68"/>
        <end position="82"/>
    </location>
</feature>
<dbReference type="Proteomes" id="UP000236544">
    <property type="component" value="Unassembled WGS sequence"/>
</dbReference>
<feature type="region of interest" description="Disordered" evidence="1">
    <location>
        <begin position="1"/>
        <end position="82"/>
    </location>
</feature>
<evidence type="ECO:0000313" key="2">
    <source>
        <dbReference type="EMBL" id="CUS22511.1"/>
    </source>
</evidence>
<dbReference type="GO" id="GO:0009966">
    <property type="term" value="P:regulation of signal transduction"/>
    <property type="evidence" value="ECO:0007669"/>
    <property type="project" value="InterPro"/>
</dbReference>
<dbReference type="PANTHER" id="PTHR12398">
    <property type="entry name" value="PROTEIN PHOSPHATASE INHIBITOR"/>
    <property type="match status" value="1"/>
</dbReference>
<keyword evidence="3" id="KW-1185">Reference proteome</keyword>
<feature type="compositionally biased region" description="Low complexity" evidence="1">
    <location>
        <begin position="152"/>
        <end position="162"/>
    </location>
</feature>
<dbReference type="AlphaFoldDB" id="A0A0N7MLK1"/>
<organism evidence="2 3">
    <name type="scientific">Lachancea quebecensis</name>
    <dbReference type="NCBI Taxonomy" id="1654605"/>
    <lineage>
        <taxon>Eukaryota</taxon>
        <taxon>Fungi</taxon>
        <taxon>Dikarya</taxon>
        <taxon>Ascomycota</taxon>
        <taxon>Saccharomycotina</taxon>
        <taxon>Saccharomycetes</taxon>
        <taxon>Saccharomycetales</taxon>
        <taxon>Saccharomycetaceae</taxon>
        <taxon>Lachancea</taxon>
    </lineage>
</organism>
<reference evidence="3" key="1">
    <citation type="submission" date="2015-10" db="EMBL/GenBank/DDBJ databases">
        <authorList>
            <person name="Devillers H."/>
        </authorList>
    </citation>
    <scope>NUCLEOTIDE SEQUENCE [LARGE SCALE GENOMIC DNA]</scope>
</reference>
<evidence type="ECO:0000256" key="1">
    <source>
        <dbReference type="SAM" id="MobiDB-lite"/>
    </source>
</evidence>
<dbReference type="EMBL" id="LN890537">
    <property type="protein sequence ID" value="CUS22511.1"/>
    <property type="molecule type" value="Genomic_DNA"/>
</dbReference>
<name>A0A0N7MLK1_9SACH</name>
<accession>A0A0N7MLK1</accession>
<gene>
    <name evidence="2" type="ORF">LAQU0_S05e07030g</name>
</gene>
<dbReference type="Pfam" id="PF04979">
    <property type="entry name" value="IPP-2"/>
    <property type="match status" value="1"/>
</dbReference>
<feature type="compositionally biased region" description="Basic and acidic residues" evidence="1">
    <location>
        <begin position="101"/>
        <end position="111"/>
    </location>
</feature>
<dbReference type="PANTHER" id="PTHR12398:SF20">
    <property type="entry name" value="PROTEIN PHOSPHATASE 1 REGULATORY INHIBITOR SUBUNIT 2"/>
    <property type="match status" value="1"/>
</dbReference>
<protein>
    <submittedName>
        <fullName evidence="2">LAQU0S05e07030g1_1</fullName>
    </submittedName>
</protein>
<dbReference type="InterPro" id="IPR007062">
    <property type="entry name" value="PPI-2"/>
</dbReference>
<evidence type="ECO:0000313" key="3">
    <source>
        <dbReference type="Proteomes" id="UP000236544"/>
    </source>
</evidence>
<dbReference type="GO" id="GO:0004864">
    <property type="term" value="F:protein phosphatase inhibitor activity"/>
    <property type="evidence" value="ECO:0007669"/>
    <property type="project" value="InterPro"/>
</dbReference>
<feature type="region of interest" description="Disordered" evidence="1">
    <location>
        <begin position="101"/>
        <end position="206"/>
    </location>
</feature>
<feature type="compositionally biased region" description="Basic and acidic residues" evidence="1">
    <location>
        <begin position="166"/>
        <end position="180"/>
    </location>
</feature>